<dbReference type="GeneID" id="19897977"/>
<organism evidence="3 4">
    <name type="scientific">Coniosporium apollinis (strain CBS 100218)</name>
    <name type="common">Rock-inhabiting black yeast</name>
    <dbReference type="NCBI Taxonomy" id="1168221"/>
    <lineage>
        <taxon>Eukaryota</taxon>
        <taxon>Fungi</taxon>
        <taxon>Dikarya</taxon>
        <taxon>Ascomycota</taxon>
        <taxon>Pezizomycotina</taxon>
        <taxon>Dothideomycetes</taxon>
        <taxon>Dothideomycetes incertae sedis</taxon>
        <taxon>Coniosporium</taxon>
    </lineage>
</organism>
<accession>R7YIH6</accession>
<dbReference type="Proteomes" id="UP000016924">
    <property type="component" value="Unassembled WGS sequence"/>
</dbReference>
<protein>
    <submittedName>
        <fullName evidence="3">Uncharacterized protein</fullName>
    </submittedName>
</protein>
<dbReference type="EMBL" id="JH767555">
    <property type="protein sequence ID" value="EON61451.1"/>
    <property type="molecule type" value="Genomic_DNA"/>
</dbReference>
<evidence type="ECO:0000313" key="4">
    <source>
        <dbReference type="Proteomes" id="UP000016924"/>
    </source>
</evidence>
<proteinExistence type="predicted"/>
<feature type="region of interest" description="Disordered" evidence="1">
    <location>
        <begin position="127"/>
        <end position="161"/>
    </location>
</feature>
<feature type="transmembrane region" description="Helical" evidence="2">
    <location>
        <begin position="318"/>
        <end position="339"/>
    </location>
</feature>
<dbReference type="OMA" id="HRMITKM"/>
<dbReference type="eggNOG" id="ENOG502RZ72">
    <property type="taxonomic scope" value="Eukaryota"/>
</dbReference>
<feature type="transmembrane region" description="Helical" evidence="2">
    <location>
        <begin position="283"/>
        <end position="306"/>
    </location>
</feature>
<name>R7YIH6_CONA1</name>
<evidence type="ECO:0000256" key="1">
    <source>
        <dbReference type="SAM" id="MobiDB-lite"/>
    </source>
</evidence>
<keyword evidence="2" id="KW-0472">Membrane</keyword>
<dbReference type="RefSeq" id="XP_007776768.1">
    <property type="nucleotide sequence ID" value="XM_007778578.1"/>
</dbReference>
<gene>
    <name evidence="3" type="ORF">W97_00666</name>
</gene>
<dbReference type="OrthoDB" id="5360701at2759"/>
<dbReference type="AlphaFoldDB" id="R7YIH6"/>
<sequence>MKPTSIAVRPKPRSVCQLCDYIRGQSTRQGRTLRTSTLIRTTAPLPQLRPQLQPQKQQRVGSIVTSRPASRINTAPTKDESYNSGAEAALEVANAQKAINAILTHDQVPSEEATLAALRACESAARRLTNRTGEPPPKRKDDTTPASALLSLDSRPTPSEALSKPIDLLSNLAYKLLLHPPVFISPDILKTYVITQALLERPSTFPEVFALYATKPVPQPSTHPPRYKTPNPRAARAAIPTDIANLALGVALATKDLHTALSIIETSFRAPAYRRNKVLRKAVPPLLGAAFAPLAAYTVAAQLSSYQETMDPALATKIAFAGILTYVGATATIGVVAVATANDQMERVTWATGMPLRERWLREDERAAVDRVACAWGFHEMWRRGEEEGAEWDALREWVGLRGMVLDRVELMEGME</sequence>
<evidence type="ECO:0000313" key="3">
    <source>
        <dbReference type="EMBL" id="EON61451.1"/>
    </source>
</evidence>
<keyword evidence="4" id="KW-1185">Reference proteome</keyword>
<keyword evidence="2" id="KW-0812">Transmembrane</keyword>
<reference evidence="4" key="1">
    <citation type="submission" date="2012-06" db="EMBL/GenBank/DDBJ databases">
        <title>The genome sequence of Coniosporium apollinis CBS 100218.</title>
        <authorList>
            <consortium name="The Broad Institute Genome Sequencing Platform"/>
            <person name="Cuomo C."/>
            <person name="Gorbushina A."/>
            <person name="Noack S."/>
            <person name="Walker B."/>
            <person name="Young S.K."/>
            <person name="Zeng Q."/>
            <person name="Gargeya S."/>
            <person name="Fitzgerald M."/>
            <person name="Haas B."/>
            <person name="Abouelleil A."/>
            <person name="Alvarado L."/>
            <person name="Arachchi H.M."/>
            <person name="Berlin A.M."/>
            <person name="Chapman S.B."/>
            <person name="Goldberg J."/>
            <person name="Griggs A."/>
            <person name="Gujja S."/>
            <person name="Hansen M."/>
            <person name="Howarth C."/>
            <person name="Imamovic A."/>
            <person name="Larimer J."/>
            <person name="McCowan C."/>
            <person name="Montmayeur A."/>
            <person name="Murphy C."/>
            <person name="Neiman D."/>
            <person name="Pearson M."/>
            <person name="Priest M."/>
            <person name="Roberts A."/>
            <person name="Saif S."/>
            <person name="Shea T."/>
            <person name="Sisk P."/>
            <person name="Sykes S."/>
            <person name="Wortman J."/>
            <person name="Nusbaum C."/>
            <person name="Birren B."/>
        </authorList>
    </citation>
    <scope>NUCLEOTIDE SEQUENCE [LARGE SCALE GENOMIC DNA]</scope>
    <source>
        <strain evidence="4">CBS 100218</strain>
    </source>
</reference>
<evidence type="ECO:0000256" key="2">
    <source>
        <dbReference type="SAM" id="Phobius"/>
    </source>
</evidence>
<keyword evidence="2" id="KW-1133">Transmembrane helix</keyword>
<dbReference type="HOGENOM" id="CLU_035633_1_0_1"/>